<protein>
    <submittedName>
        <fullName evidence="1">Uncharacterized protein</fullName>
    </submittedName>
</protein>
<name>A0AAF1C4T3_9CHRO</name>
<gene>
    <name evidence="1" type="ORF">SAY89_11965</name>
</gene>
<evidence type="ECO:0000313" key="1">
    <source>
        <dbReference type="EMBL" id="WPF87520.1"/>
    </source>
</evidence>
<dbReference type="AlphaFoldDB" id="A0AAF1C4T3"/>
<reference evidence="1" key="1">
    <citation type="submission" date="2023-11" db="EMBL/GenBank/DDBJ databases">
        <title>Genome sequence of Cyanobacterium aponinum BCRC AL20115.</title>
        <authorList>
            <person name="Chang H.-Y."/>
            <person name="Lin K.-M."/>
            <person name="Hsueh H.-T."/>
            <person name="Chu H.-A."/>
            <person name="Kuo C.-H."/>
        </authorList>
    </citation>
    <scope>NUCLEOTIDE SEQUENCE</scope>
    <source>
        <strain evidence="1">AL20115</strain>
    </source>
</reference>
<dbReference type="EMBL" id="CP138348">
    <property type="protein sequence ID" value="WPF87520.1"/>
    <property type="molecule type" value="Genomic_DNA"/>
</dbReference>
<proteinExistence type="predicted"/>
<accession>A0AAF1C4T3</accession>
<dbReference type="RefSeq" id="WP_320001057.1">
    <property type="nucleotide sequence ID" value="NZ_CP138348.1"/>
</dbReference>
<sequence>MNNNIIHPIYCVSFFDSNNVKHTMKFNNYDDAIKYIAQTIEFGFDGITFSTL</sequence>
<organism evidence="1">
    <name type="scientific">Cyanobacterium aponinum AL20115</name>
    <dbReference type="NCBI Taxonomy" id="3090662"/>
    <lineage>
        <taxon>Bacteria</taxon>
        <taxon>Bacillati</taxon>
        <taxon>Cyanobacteriota</taxon>
        <taxon>Cyanophyceae</taxon>
        <taxon>Oscillatoriophycideae</taxon>
        <taxon>Chroococcales</taxon>
        <taxon>Geminocystaceae</taxon>
        <taxon>Cyanobacterium</taxon>
    </lineage>
</organism>